<accession>A0A3B0U387</accession>
<dbReference type="PANTHER" id="PTHR35038:SF6">
    <property type="entry name" value="SURFACE LOCALIZED DECAHEME CYTOCHROME C LIPOPROTEIN"/>
    <property type="match status" value="1"/>
</dbReference>
<proteinExistence type="predicted"/>
<feature type="region of interest" description="Disordered" evidence="2">
    <location>
        <begin position="453"/>
        <end position="494"/>
    </location>
</feature>
<protein>
    <submittedName>
        <fullName evidence="4">Cytochrome c family protein</fullName>
    </submittedName>
</protein>
<evidence type="ECO:0000256" key="2">
    <source>
        <dbReference type="SAM" id="MobiDB-lite"/>
    </source>
</evidence>
<organism evidence="4">
    <name type="scientific">hydrothermal vent metagenome</name>
    <dbReference type="NCBI Taxonomy" id="652676"/>
    <lineage>
        <taxon>unclassified sequences</taxon>
        <taxon>metagenomes</taxon>
        <taxon>ecological metagenomes</taxon>
    </lineage>
</organism>
<evidence type="ECO:0000259" key="3">
    <source>
        <dbReference type="Pfam" id="PF09699"/>
    </source>
</evidence>
<feature type="domain" description="Doubled CXXCH motif" evidence="3">
    <location>
        <begin position="188"/>
        <end position="225"/>
    </location>
</feature>
<dbReference type="Gene3D" id="3.90.10.10">
    <property type="entry name" value="Cytochrome C3"/>
    <property type="match status" value="2"/>
</dbReference>
<evidence type="ECO:0000313" key="4">
    <source>
        <dbReference type="EMBL" id="VAW21052.1"/>
    </source>
</evidence>
<dbReference type="Pfam" id="PF09699">
    <property type="entry name" value="Paired_CXXCH_1"/>
    <property type="match status" value="6"/>
</dbReference>
<dbReference type="InterPro" id="IPR010177">
    <property type="entry name" value="Paired_CXXCH_1"/>
</dbReference>
<feature type="domain" description="Doubled CXXCH motif" evidence="3">
    <location>
        <begin position="93"/>
        <end position="132"/>
    </location>
</feature>
<feature type="domain" description="Doubled CXXCH motif" evidence="3">
    <location>
        <begin position="297"/>
        <end position="346"/>
    </location>
</feature>
<gene>
    <name evidence="4" type="ORF">MNBD_BACTEROID01-1746</name>
</gene>
<feature type="domain" description="Doubled CXXCH motif" evidence="3">
    <location>
        <begin position="45"/>
        <end position="87"/>
    </location>
</feature>
<feature type="domain" description="Doubled CXXCH motif" evidence="3">
    <location>
        <begin position="238"/>
        <end position="275"/>
    </location>
</feature>
<dbReference type="InterPro" id="IPR051829">
    <property type="entry name" value="Multiheme_Cytochr_ET"/>
</dbReference>
<evidence type="ECO:0000256" key="1">
    <source>
        <dbReference type="ARBA" id="ARBA00022729"/>
    </source>
</evidence>
<name>A0A3B0U387_9ZZZZ</name>
<dbReference type="PANTHER" id="PTHR35038">
    <property type="entry name" value="DISSIMILATORY SULFITE REDUCTASE SIRA"/>
    <property type="match status" value="1"/>
</dbReference>
<dbReference type="EMBL" id="UOEP01000134">
    <property type="protein sequence ID" value="VAW21052.1"/>
    <property type="molecule type" value="Genomic_DNA"/>
</dbReference>
<dbReference type="GO" id="GO:0016491">
    <property type="term" value="F:oxidoreductase activity"/>
    <property type="evidence" value="ECO:0007669"/>
    <property type="project" value="TreeGrafter"/>
</dbReference>
<keyword evidence="1" id="KW-0732">Signal</keyword>
<feature type="domain" description="Doubled CXXCH motif" evidence="3">
    <location>
        <begin position="140"/>
        <end position="179"/>
    </location>
</feature>
<dbReference type="Gene3D" id="1.10.1130.10">
    <property type="entry name" value="Flavocytochrome C3, Chain A"/>
    <property type="match status" value="1"/>
</dbReference>
<dbReference type="InterPro" id="IPR036280">
    <property type="entry name" value="Multihaem_cyt_sf"/>
</dbReference>
<dbReference type="NCBIfam" id="TIGR01905">
    <property type="entry name" value="paired_CXXCH_1"/>
    <property type="match status" value="5"/>
</dbReference>
<sequence length="585" mass="65411">MKKLLLILPILIFYFNYKSFCQTDVAGKSCTDCHANLIKQPVVHAAAEDACDNCHVPNGDKHPQAGVKGFSLSEKMPDLCFICHDENTKKHIHPPAEEGECLICHSPHGSANKSLLVNAPPSALCAECHDLDMTNKRIKHKPVEEGNCQLCHDPHQSDFSNYLKEEKPKLCMDCHAKVKLEAGLKNLHPPFDDDCANCHETHSSDNKKLLISKMPGLCFECHDEIQAKIENSSVVHGIINDAKGCANCHSPHASNFDKFLLREEKELCLECHNKTIKTQTRTIPNINKMLKKGNSVHGAIENDGCVVCHNPHASNNPLLLVEPFPSGRYTNGNSEDFELCFSCHDSGLMDNEYGTTDTNFRNGNENLHFFHLKGANARNCNLCHNVHGSVNKHLIADKVRFGNWEMPVKFKVEGNGGSCNTGCHAERKYSRDAPNVVKPKPVRRTTLTARKPLSIPKKTDTLSGKGASVETPAARKAGTTREKPAAKKTPKYNVPQPDIKGVNYRVQFYTSIKPVNINKRMVDVVAKFSKYGIINQPENNLYKYQVGPFTNKREGKKIFESLKAMGYQVMLLEYNDNRRVRILLP</sequence>
<dbReference type="AlphaFoldDB" id="A0A3B0U387"/>
<dbReference type="SUPFAM" id="SSF48695">
    <property type="entry name" value="Multiheme cytochromes"/>
    <property type="match status" value="2"/>
</dbReference>
<reference evidence="4" key="1">
    <citation type="submission" date="2018-06" db="EMBL/GenBank/DDBJ databases">
        <authorList>
            <person name="Zhirakovskaya E."/>
        </authorList>
    </citation>
    <scope>NUCLEOTIDE SEQUENCE</scope>
</reference>